<protein>
    <submittedName>
        <fullName evidence="2">Uncharacterized protein</fullName>
    </submittedName>
</protein>
<name>A0ABQ9WYE0_9EUKA</name>
<evidence type="ECO:0000313" key="2">
    <source>
        <dbReference type="EMBL" id="KAK2944534.1"/>
    </source>
</evidence>
<accession>A0ABQ9WYE0</accession>
<dbReference type="EMBL" id="JARBJD010000294">
    <property type="protein sequence ID" value="KAK2944534.1"/>
    <property type="molecule type" value="Genomic_DNA"/>
</dbReference>
<gene>
    <name evidence="2" type="ORF">BLNAU_20540</name>
</gene>
<keyword evidence="1" id="KW-1133">Transmembrane helix</keyword>
<evidence type="ECO:0000256" key="1">
    <source>
        <dbReference type="SAM" id="Phobius"/>
    </source>
</evidence>
<organism evidence="2 3">
    <name type="scientific">Blattamonas nauphoetae</name>
    <dbReference type="NCBI Taxonomy" id="2049346"/>
    <lineage>
        <taxon>Eukaryota</taxon>
        <taxon>Metamonada</taxon>
        <taxon>Preaxostyla</taxon>
        <taxon>Oxymonadida</taxon>
        <taxon>Blattamonas</taxon>
    </lineage>
</organism>
<feature type="transmembrane region" description="Helical" evidence="1">
    <location>
        <begin position="134"/>
        <end position="161"/>
    </location>
</feature>
<comment type="caution">
    <text evidence="2">The sequence shown here is derived from an EMBL/GenBank/DDBJ whole genome shotgun (WGS) entry which is preliminary data.</text>
</comment>
<keyword evidence="1" id="KW-0812">Transmembrane</keyword>
<keyword evidence="1" id="KW-0472">Membrane</keyword>
<feature type="transmembrane region" description="Helical" evidence="1">
    <location>
        <begin position="67"/>
        <end position="87"/>
    </location>
</feature>
<evidence type="ECO:0000313" key="3">
    <source>
        <dbReference type="Proteomes" id="UP001281761"/>
    </source>
</evidence>
<keyword evidence="3" id="KW-1185">Reference proteome</keyword>
<sequence>MTRHLSSLFSSSSSPPFHFLPHFPLPSAFCLASSLLCVPSSFSSQLLPSSLRLSSPHFVFLSLPNFLVPFFFLFSSSCLYSSCPSISSSLEFGSRCRRFLIHLSSFSSSCLFPSSAFCLLFHCPRRSPVPHSPLLLSFSSCPSVSLSSFSIFLVSTVFQILTLSHFLILQSQFLLSFLSSLVLPAASSPFVFLPSSVVPPLPVFPSLPFPFASSPLPLSASSLPSRVLPPPSVFVSLLPLPSFFSLLLPSSSFPLPVDVVLFLPPVASRSRVFRFLFVLPLPSSSVLSSPPFASFPPPSSFCSPLHSADVSQSTHLLELSILPIFSPILLFPFGSAPVGTVLLIDDPFRLLVASSVLLLVSLWCSDCVEQSHILV</sequence>
<dbReference type="Proteomes" id="UP001281761">
    <property type="component" value="Unassembled WGS sequence"/>
</dbReference>
<proteinExistence type="predicted"/>
<reference evidence="2 3" key="1">
    <citation type="journal article" date="2022" name="bioRxiv">
        <title>Genomics of Preaxostyla Flagellates Illuminates Evolutionary Transitions and the Path Towards Mitochondrial Loss.</title>
        <authorList>
            <person name="Novak L.V.F."/>
            <person name="Treitli S.C."/>
            <person name="Pyrih J."/>
            <person name="Halakuc P."/>
            <person name="Pipaliya S.V."/>
            <person name="Vacek V."/>
            <person name="Brzon O."/>
            <person name="Soukal P."/>
            <person name="Eme L."/>
            <person name="Dacks J.B."/>
            <person name="Karnkowska A."/>
            <person name="Elias M."/>
            <person name="Hampl V."/>
        </authorList>
    </citation>
    <scope>NUCLEOTIDE SEQUENCE [LARGE SCALE GENOMIC DNA]</scope>
    <source>
        <strain evidence="2">NAU3</strain>
        <tissue evidence="2">Gut</tissue>
    </source>
</reference>
<feature type="transmembrane region" description="Helical" evidence="1">
    <location>
        <begin position="173"/>
        <end position="193"/>
    </location>
</feature>
<feature type="transmembrane region" description="Helical" evidence="1">
    <location>
        <begin position="99"/>
        <end position="122"/>
    </location>
</feature>